<name>A0A841E4R6_9ACTN</name>
<sequence length="478" mass="51284">MTEALVAGQLAELTGVLGEALSETAGDPAVASRLSRVQEDWAAAEPESRASLLQLLAWRARAESARDLPDVWWAEDQVRRGCMAAHLFIEYAAGHAGTGGTAAGFLGDDFPMLTAGPAGILGASLAFNRDNLTACLDTALLLTWLTRRDSAGTVAPAGTDPAPVNIKTTYAGKDVTHIVGWWRWWLDSLYVKVPTALCGAYLGVDEPDDPNGPEGELEDDFDPDRPTCERCERRARRRSLSERIAAWRENRRLRRATEDAWAAAGTFTDLCGLTARWLEGGLTEHPGGYDEPDPETIELVPFLAGLNRAGFLTFGSQPGLVSRGYDGADWRQRAAVHGFVADTAVLQALTQAAVEAGLWIVAQPPAAGPHAPAFSLLNTVLAGALSDGPGADRGDGWVVVTTRDGEPCTDFGGRMPASYIKLTYGDWCDRAAVDAVSTAHQVAVIDPVWGRDDLLWPTLTNALTDLTRRSAPREDTGR</sequence>
<protein>
    <recommendedName>
        <fullName evidence="2">DUF6919 domain-containing protein</fullName>
    </recommendedName>
</protein>
<feature type="domain" description="DUF6919" evidence="2">
    <location>
        <begin position="257"/>
        <end position="366"/>
    </location>
</feature>
<dbReference type="Proteomes" id="UP000558997">
    <property type="component" value="Unassembled WGS sequence"/>
</dbReference>
<feature type="region of interest" description="Disordered" evidence="1">
    <location>
        <begin position="205"/>
        <end position="226"/>
    </location>
</feature>
<organism evidence="3 4">
    <name type="scientific">Kribbella solani</name>
    <dbReference type="NCBI Taxonomy" id="236067"/>
    <lineage>
        <taxon>Bacteria</taxon>
        <taxon>Bacillati</taxon>
        <taxon>Actinomycetota</taxon>
        <taxon>Actinomycetes</taxon>
        <taxon>Propionibacteriales</taxon>
        <taxon>Kribbellaceae</taxon>
        <taxon>Kribbella</taxon>
    </lineage>
</organism>
<dbReference type="AlphaFoldDB" id="A0A841E4R6"/>
<feature type="domain" description="DUF6919" evidence="2">
    <location>
        <begin position="392"/>
        <end position="465"/>
    </location>
</feature>
<gene>
    <name evidence="3" type="ORF">HDA44_007390</name>
</gene>
<reference evidence="3 4" key="1">
    <citation type="submission" date="2020-08" db="EMBL/GenBank/DDBJ databases">
        <title>Sequencing the genomes of 1000 actinobacteria strains.</title>
        <authorList>
            <person name="Klenk H.-P."/>
        </authorList>
    </citation>
    <scope>NUCLEOTIDE SEQUENCE [LARGE SCALE GENOMIC DNA]</scope>
    <source>
        <strain evidence="3 4">DSM 17294</strain>
    </source>
</reference>
<accession>A0A841E4R6</accession>
<evidence type="ECO:0000259" key="2">
    <source>
        <dbReference type="Pfam" id="PF21897"/>
    </source>
</evidence>
<evidence type="ECO:0000313" key="3">
    <source>
        <dbReference type="EMBL" id="MBB5983975.1"/>
    </source>
</evidence>
<comment type="caution">
    <text evidence="3">The sequence shown here is derived from an EMBL/GenBank/DDBJ whole genome shotgun (WGS) entry which is preliminary data.</text>
</comment>
<proteinExistence type="predicted"/>
<dbReference type="InterPro" id="IPR054212">
    <property type="entry name" value="DUF6919"/>
</dbReference>
<feature type="compositionally biased region" description="Acidic residues" evidence="1">
    <location>
        <begin position="205"/>
        <end position="222"/>
    </location>
</feature>
<evidence type="ECO:0000256" key="1">
    <source>
        <dbReference type="SAM" id="MobiDB-lite"/>
    </source>
</evidence>
<dbReference type="Pfam" id="PF21897">
    <property type="entry name" value="DUF6919"/>
    <property type="match status" value="2"/>
</dbReference>
<keyword evidence="4" id="KW-1185">Reference proteome</keyword>
<evidence type="ECO:0000313" key="4">
    <source>
        <dbReference type="Proteomes" id="UP000558997"/>
    </source>
</evidence>
<dbReference type="RefSeq" id="WP_184844987.1">
    <property type="nucleotide sequence ID" value="NZ_BAAAVN010000031.1"/>
</dbReference>
<dbReference type="EMBL" id="JACHNF010000002">
    <property type="protein sequence ID" value="MBB5983975.1"/>
    <property type="molecule type" value="Genomic_DNA"/>
</dbReference>